<dbReference type="AlphaFoldDB" id="A0ABD1JIL9"/>
<dbReference type="PANTHER" id="PTHR28541:SF1">
    <property type="entry name" value="DDB1- AND CUL4-ASSOCIATED FACTOR 15"/>
    <property type="match status" value="1"/>
</dbReference>
<protein>
    <recommendedName>
        <fullName evidence="2">DDB1- and CUL4-associated factor 15 WD40 repeat-containing domain-containing protein</fullName>
    </recommendedName>
</protein>
<accession>A0ABD1JIL9</accession>
<keyword evidence="4" id="KW-1185">Reference proteome</keyword>
<evidence type="ECO:0000259" key="2">
    <source>
        <dbReference type="Pfam" id="PF14939"/>
    </source>
</evidence>
<proteinExistence type="predicted"/>
<gene>
    <name evidence="3" type="ORF">ACEWY4_018066</name>
</gene>
<dbReference type="PANTHER" id="PTHR28541">
    <property type="entry name" value="DDB1- AND CUL4-ASSOCIATED FACTOR 15"/>
    <property type="match status" value="1"/>
</dbReference>
<organism evidence="3 4">
    <name type="scientific">Coilia grayii</name>
    <name type="common">Gray's grenadier anchovy</name>
    <dbReference type="NCBI Taxonomy" id="363190"/>
    <lineage>
        <taxon>Eukaryota</taxon>
        <taxon>Metazoa</taxon>
        <taxon>Chordata</taxon>
        <taxon>Craniata</taxon>
        <taxon>Vertebrata</taxon>
        <taxon>Euteleostomi</taxon>
        <taxon>Actinopterygii</taxon>
        <taxon>Neopterygii</taxon>
        <taxon>Teleostei</taxon>
        <taxon>Clupei</taxon>
        <taxon>Clupeiformes</taxon>
        <taxon>Clupeoidei</taxon>
        <taxon>Engraulidae</taxon>
        <taxon>Coilinae</taxon>
        <taxon>Coilia</taxon>
    </lineage>
</organism>
<dbReference type="CDD" id="cd20913">
    <property type="entry name" value="DCAF15-CTD"/>
    <property type="match status" value="1"/>
</dbReference>
<feature type="compositionally biased region" description="Basic and acidic residues" evidence="1">
    <location>
        <begin position="345"/>
        <end position="375"/>
    </location>
</feature>
<feature type="compositionally biased region" description="Basic and acidic residues" evidence="1">
    <location>
        <begin position="325"/>
        <end position="335"/>
    </location>
</feature>
<feature type="region of interest" description="Disordered" evidence="1">
    <location>
        <begin position="1"/>
        <end position="20"/>
    </location>
</feature>
<reference evidence="3 4" key="1">
    <citation type="submission" date="2024-09" db="EMBL/GenBank/DDBJ databases">
        <title>A chromosome-level genome assembly of Gray's grenadier anchovy, Coilia grayii.</title>
        <authorList>
            <person name="Fu Z."/>
        </authorList>
    </citation>
    <scope>NUCLEOTIDE SEQUENCE [LARGE SCALE GENOMIC DNA]</scope>
    <source>
        <strain evidence="3">G4</strain>
        <tissue evidence="3">Muscle</tissue>
    </source>
</reference>
<evidence type="ECO:0000313" key="4">
    <source>
        <dbReference type="Proteomes" id="UP001591681"/>
    </source>
</evidence>
<dbReference type="InterPro" id="IPR038914">
    <property type="entry name" value="DCAF15"/>
</dbReference>
<dbReference type="CDD" id="cd20917">
    <property type="entry name" value="DCAF15-NTD"/>
    <property type="match status" value="1"/>
</dbReference>
<comment type="caution">
    <text evidence="3">The sequence shown here is derived from an EMBL/GenBank/DDBJ whole genome shotgun (WGS) entry which is preliminary data.</text>
</comment>
<dbReference type="InterPro" id="IPR047319">
    <property type="entry name" value="DCAF15_C"/>
</dbReference>
<feature type="domain" description="DDB1- and CUL4-associated factor 15 WD40 repeat-containing" evidence="2">
    <location>
        <begin position="37"/>
        <end position="250"/>
    </location>
</feature>
<dbReference type="Pfam" id="PF14939">
    <property type="entry name" value="DCAF15_WD40"/>
    <property type="match status" value="1"/>
</dbReference>
<feature type="compositionally biased region" description="Acidic residues" evidence="1">
    <location>
        <begin position="390"/>
        <end position="401"/>
    </location>
</feature>
<dbReference type="InterPro" id="IPR032734">
    <property type="entry name" value="DCAF15_WD40"/>
</dbReference>
<feature type="compositionally biased region" description="Low complexity" evidence="1">
    <location>
        <begin position="279"/>
        <end position="294"/>
    </location>
</feature>
<dbReference type="EMBL" id="JBHFQA010000015">
    <property type="protein sequence ID" value="KAL2087007.1"/>
    <property type="molecule type" value="Genomic_DNA"/>
</dbReference>
<evidence type="ECO:0000256" key="1">
    <source>
        <dbReference type="SAM" id="MobiDB-lite"/>
    </source>
</evidence>
<sequence length="659" mass="73236">MAPSSKSGKHENKQKQRKHDSHIVKLLNSGRLSGQLSDRWFRKRRPRVRVPLRTIVSEATLRAGHIFLGFTKCGRYVLSYTRDYGDADDTYTYHLYWWEFNLHKSLKQVHRIRLFADELIYSDLHLAVCEWHNAQSKIVVFGYSLCSSSSAPAQVLLNMLMGDDDSIVVYITIVSMPPDRPCLQCKPSTSTAAAALQTGGECLEHGFVLNAHYQVVHPFPTFQPALQLKKEQVILLNTSYSLVACAISLCQGGQQGGEAEQILYSRRSKPSALNSDVVSPPSSSTTSSSSSSSSASHGSPDRVRGHRQTPDPTPVSPSQSQAAMRAREFAADIFRRAQAGGTPDKSTRPPRRESGSGEKDKSIEELKKEEKKTADEGLSGSSDGEKEQSAELEEEEEEEEGRQEGPHLEQRPSGGKQSSCGRREQRQGAADPPSPQAWQSEPGYVNYTRLKYWLQQQGTTHTGAEGEGEDQDDKFQLPFTVSDLKGNNLQPVSGPCHGQCVCVEQLTLDFEYVINEVIRNDAEWGPRFCSFSDYDVVILEMCPETSIVIINIGLMLLAFAPSEEKPSRPESFHTSLQVSWDLNTGECCTVGVGELKEMKGQTSGSVWGGYRKSCVDTLMRCLVPESSSRHINRMTNEALHKGMPLQILADRDRGTWITR</sequence>
<evidence type="ECO:0000313" key="3">
    <source>
        <dbReference type="EMBL" id="KAL2087007.1"/>
    </source>
</evidence>
<name>A0ABD1JIL9_9TELE</name>
<feature type="region of interest" description="Disordered" evidence="1">
    <location>
        <begin position="269"/>
        <end position="441"/>
    </location>
</feature>
<dbReference type="Proteomes" id="UP001591681">
    <property type="component" value="Unassembled WGS sequence"/>
</dbReference>